<feature type="region of interest" description="Disordered" evidence="4">
    <location>
        <begin position="675"/>
        <end position="695"/>
    </location>
</feature>
<evidence type="ECO:0000256" key="3">
    <source>
        <dbReference type="ARBA" id="ARBA00022840"/>
    </source>
</evidence>
<dbReference type="InterPro" id="IPR003439">
    <property type="entry name" value="ABC_transporter-like_ATP-bd"/>
</dbReference>
<dbReference type="Proteomes" id="UP000824890">
    <property type="component" value="Unassembled WGS sequence"/>
</dbReference>
<keyword evidence="8" id="KW-1185">Reference proteome</keyword>
<feature type="transmembrane region" description="Helical" evidence="5">
    <location>
        <begin position="1971"/>
        <end position="1999"/>
    </location>
</feature>
<feature type="compositionally biased region" description="Acidic residues" evidence="4">
    <location>
        <begin position="612"/>
        <end position="621"/>
    </location>
</feature>
<dbReference type="Gene3D" id="3.40.50.300">
    <property type="entry name" value="P-loop containing nucleotide triphosphate hydrolases"/>
    <property type="match status" value="2"/>
</dbReference>
<feature type="compositionally biased region" description="Polar residues" evidence="4">
    <location>
        <begin position="1321"/>
        <end position="1331"/>
    </location>
</feature>
<keyword evidence="3" id="KW-0067">ATP-binding</keyword>
<evidence type="ECO:0000313" key="7">
    <source>
        <dbReference type="EMBL" id="KAH0909509.1"/>
    </source>
</evidence>
<feature type="compositionally biased region" description="Polar residues" evidence="4">
    <location>
        <begin position="1423"/>
        <end position="1436"/>
    </location>
</feature>
<organism evidence="7 8">
    <name type="scientific">Brassica napus</name>
    <name type="common">Rape</name>
    <dbReference type="NCBI Taxonomy" id="3708"/>
    <lineage>
        <taxon>Eukaryota</taxon>
        <taxon>Viridiplantae</taxon>
        <taxon>Streptophyta</taxon>
        <taxon>Embryophyta</taxon>
        <taxon>Tracheophyta</taxon>
        <taxon>Spermatophyta</taxon>
        <taxon>Magnoliopsida</taxon>
        <taxon>eudicotyledons</taxon>
        <taxon>Gunneridae</taxon>
        <taxon>Pentapetalae</taxon>
        <taxon>rosids</taxon>
        <taxon>malvids</taxon>
        <taxon>Brassicales</taxon>
        <taxon>Brassicaceae</taxon>
        <taxon>Brassiceae</taxon>
        <taxon>Brassica</taxon>
    </lineage>
</organism>
<evidence type="ECO:0000259" key="6">
    <source>
        <dbReference type="PROSITE" id="PS50893"/>
    </source>
</evidence>
<feature type="region of interest" description="Disordered" evidence="4">
    <location>
        <begin position="27"/>
        <end position="53"/>
    </location>
</feature>
<feature type="region of interest" description="Disordered" evidence="4">
    <location>
        <begin position="1423"/>
        <end position="1443"/>
    </location>
</feature>
<feature type="region of interest" description="Disordered" evidence="4">
    <location>
        <begin position="2117"/>
        <end position="2167"/>
    </location>
</feature>
<keyword evidence="5" id="KW-0472">Membrane</keyword>
<dbReference type="CDD" id="cd03221">
    <property type="entry name" value="ABCF_EF-3"/>
    <property type="match status" value="2"/>
</dbReference>
<name>A0ABQ8BXP3_BRANA</name>
<dbReference type="InterPro" id="IPR003593">
    <property type="entry name" value="AAA+_ATPase"/>
</dbReference>
<accession>A0ABQ8BXP3</accession>
<dbReference type="InterPro" id="IPR017871">
    <property type="entry name" value="ABC_transporter-like_CS"/>
</dbReference>
<dbReference type="InterPro" id="IPR050611">
    <property type="entry name" value="ABCF"/>
</dbReference>
<dbReference type="Pfam" id="PF12848">
    <property type="entry name" value="ABC_tran_Xtn"/>
    <property type="match status" value="1"/>
</dbReference>
<dbReference type="PANTHER" id="PTHR19211">
    <property type="entry name" value="ATP-BINDING TRANSPORT PROTEIN-RELATED"/>
    <property type="match status" value="1"/>
</dbReference>
<gene>
    <name evidence="7" type="ORF">HID58_032830</name>
</gene>
<feature type="region of interest" description="Disordered" evidence="4">
    <location>
        <begin position="1154"/>
        <end position="1187"/>
    </location>
</feature>
<feature type="compositionally biased region" description="Low complexity" evidence="4">
    <location>
        <begin position="1679"/>
        <end position="1695"/>
    </location>
</feature>
<keyword evidence="2" id="KW-0547">Nucleotide-binding</keyword>
<evidence type="ECO:0000256" key="5">
    <source>
        <dbReference type="SAM" id="Phobius"/>
    </source>
</evidence>
<feature type="compositionally biased region" description="Basic and acidic residues" evidence="4">
    <location>
        <begin position="2137"/>
        <end position="2154"/>
    </location>
</feature>
<proteinExistence type="predicted"/>
<dbReference type="PANTHER" id="PTHR19211:SF117">
    <property type="entry name" value="ATP-BINDING CASSETTE SUB-FAMILY F MEMBER 3"/>
    <property type="match status" value="1"/>
</dbReference>
<feature type="domain" description="ABC transporter" evidence="6">
    <location>
        <begin position="444"/>
        <end position="683"/>
    </location>
</feature>
<evidence type="ECO:0000256" key="1">
    <source>
        <dbReference type="ARBA" id="ARBA00022737"/>
    </source>
</evidence>
<feature type="compositionally biased region" description="Polar residues" evidence="4">
    <location>
        <begin position="1515"/>
        <end position="1526"/>
    </location>
</feature>
<dbReference type="SUPFAM" id="SSF52540">
    <property type="entry name" value="P-loop containing nucleoside triphosphate hydrolases"/>
    <property type="match status" value="2"/>
</dbReference>
<keyword evidence="5" id="KW-0812">Transmembrane</keyword>
<dbReference type="EMBL" id="JAGKQM010000009">
    <property type="protein sequence ID" value="KAH0909509.1"/>
    <property type="molecule type" value="Genomic_DNA"/>
</dbReference>
<comment type="caution">
    <text evidence="7">The sequence shown here is derived from an EMBL/GenBank/DDBJ whole genome shotgun (WGS) entry which is preliminary data.</text>
</comment>
<protein>
    <recommendedName>
        <fullName evidence="6">ABC transporter domain-containing protein</fullName>
    </recommendedName>
</protein>
<sequence>MLKLADKFGKHGLVKPTPTVRSLAMPVRMNDGMDDGPVKKKKPEPTDGPLLSERDKAKIERRKKKDDLCYVPLMIDRLVQYQQHVAEMEAVKAGMPTVSVNHDTGGGSTVRDIHMDNFNVSVGGRDLIVDGSITLSFGRHYGLVGRNGTGKTTFLRYMAMHAIAGIPANCQILHVEQEVVGDNTTALQCVLNTDIERAKLLEEETQILAKQRDLEVEEPTAKDGVPTKDTAEGDLMSQRLEEIYKRLDAIDAYTAEARAASILAGLSFTPEMQKKSTNTFSGGWRMRIALARALFIEPDLLLLDEPTNHLDLHAVLWLETYLTKWPKTFIVVSHAREFLNTVVTDIIHLQNQKLSTYKGNYDTFERTRDENVKNQQKAFESSERSRAHMQAFIDKFRFNAKRASLVQSRIKAIDRLAHVDQVINDPDYKFEFPTPDDKPGPPIISFSDASFGYPGGPLLFRNLNFGIDLDSRIAMVGANGIGKSTILKLISGELQPSSGTVFRSAKVRVAVFSQHHVDGLDLSSNPLLYMMRCYPGVPEQKLRSHLGSLGVTGNLALQPMYTLSGGQKSRVAFAKITFKKPHLLLLDEPSNHLDLDAVEALIQGLVLFQGEEEEEEEEDVDFNPLLKETPSREASSSLSSDVETLDAEPVNSIITQSLSNGVREEEAKEEIAVVQAESTTPKVSPPQGSKEEEDDAICKRTRARYSLESFTLDDLEAFLQETDDEDDIPNVDDQEEYRKFLAAVLHGGDAPEVHSVHDDDEDNDLDFEIELEEALETDDDEPIPEKATTDDVTKQRRVTRQKRKQTISRIDDSPEQQAARLLRPILPVVQPVRMLLPAAPESLAVNSKGIGFTQSQIGELHCLIQDHLQLLIQVYSLCALDYSRQQIGAQVQGLISEMIQQHQGYVSRRSHLVVSGSASSVLNTVNLAGRYLTDVSSAVQDYRRCQVESGFDALSQRVPLFPLPLQHISSPPSMSLSHQQQTKKTLAATIVESAKKESVALVHKDIAKLAKTFLPLFKVSLYPHKPPAAAVSNRFLFTDAEDELLALGIMEYNSDWKAIKQRFLPCKGEHQIHIRQKNRRSSKAPDNPIKAVLRMKSSPLTPQEIERIEEGLRYFKFDWISVWKFIVPYRDPSTLPRQWRTALGIQKSYKLDDVKKEKRRLSDSKKRMSREQPASTKEDRHGASKANENHVGHELVENSGDTYLHEGFLADWRPGMPTLFCSTSMHSFGNAKNVPRNQPVQICTGEGSKTAQILTDTRMLAPGTSRAPIIMHSYHRARKLRNRSVVRLAPDLPPLNLPSSVRVISQSAFAKNQSVTSSKICTTKDGMSSDSGKGVLGTEPPCLSADGDSNGPPCEKDLPAESSSGMGETDNDSDLQMHPLLFRTPEHGQISCYPSNRDKGGSSAFSFFSDNRPQLLSLFNSPRQTNHSADQFQKKASSNDHEGALGDSCFHPLLQRTECETSYLTSGRGNLDTNIGKKRKLCQDTSSAVEETCIPGAARNDASLKSVSSNKHAKNVNSDINLSPRSSKVKDRGSVSAANISEFPDNSMIQREDGSEMPGSTATSDRCIDEMGDQSNLGIVMEQEELSDSDEETMEEEHVEFECEEMADSEGEEGSECEEIIEMQDKLSTVCLREQHSCLLCGLWIVLVMHELFRLQDNRSSAVEVASTDVGSGKELGRDSPSSPWLSLDPSSRPSCSKITQKEDTNKEQRCRIQGRRRCCSVETGSSFALPSVKKPRKCVGEAETSPSVLHVKQEVVDGNTTALHCVFNTDIETAMLLEEETQIPAKQDETPTQDTAEGDLMSQRLEEIYKRLDAIDAYTAEDRAGLSFTPETQKKSINRGRRITILRFQACQQWYSCGATIKIHPRESNREEIVINIEFPTADYHQFQFYNNQELANALAHKQFDGKRYHIRKLHTKNLSASRRRPSLDNPDIIVLYAIASGFTPLRARLQNKHQASFTLPLLHIPRMMILYVTISTYISLFSISSTITIAFSTFPLLHRQSNKTLSHTTINHPTENLQRNTEFPRLAITVDKSVVSESIANDSFTSHLTQESHPILYSLRLAKPLYENVRIHRSQDHLLVQVYSLKEIPFFHKHMDHPAVHTPWCQRERESLAKLTPAAESVEEGAEGDDAGLDPEFRHLRENGESEREARASAETVDQDGEGVEIVRDPQSFHLAAEVDDGVVVLVRLGDGG</sequence>
<evidence type="ECO:0000313" key="8">
    <source>
        <dbReference type="Proteomes" id="UP000824890"/>
    </source>
</evidence>
<feature type="domain" description="ABC transporter" evidence="6">
    <location>
        <begin position="113"/>
        <end position="376"/>
    </location>
</feature>
<feature type="compositionally biased region" description="Polar residues" evidence="4">
    <location>
        <begin position="632"/>
        <end position="642"/>
    </location>
</feature>
<evidence type="ECO:0000256" key="2">
    <source>
        <dbReference type="ARBA" id="ARBA00022741"/>
    </source>
</evidence>
<feature type="region of interest" description="Disordered" evidence="4">
    <location>
        <begin position="1515"/>
        <end position="1564"/>
    </location>
</feature>
<dbReference type="Pfam" id="PF00005">
    <property type="entry name" value="ABC_tran"/>
    <property type="match status" value="2"/>
</dbReference>
<feature type="region of interest" description="Disordered" evidence="4">
    <location>
        <begin position="612"/>
        <end position="643"/>
    </location>
</feature>
<dbReference type="SMART" id="SM00382">
    <property type="entry name" value="AAA"/>
    <property type="match status" value="2"/>
</dbReference>
<keyword evidence="5" id="KW-1133">Transmembrane helix</keyword>
<keyword evidence="1" id="KW-0677">Repeat</keyword>
<dbReference type="InterPro" id="IPR027417">
    <property type="entry name" value="P-loop_NTPase"/>
</dbReference>
<evidence type="ECO:0000256" key="4">
    <source>
        <dbReference type="SAM" id="MobiDB-lite"/>
    </source>
</evidence>
<feature type="transmembrane region" description="Helical" evidence="5">
    <location>
        <begin position="1934"/>
        <end position="1951"/>
    </location>
</feature>
<dbReference type="PROSITE" id="PS50893">
    <property type="entry name" value="ABC_TRANSPORTER_2"/>
    <property type="match status" value="2"/>
</dbReference>
<feature type="compositionally biased region" description="Acidic residues" evidence="4">
    <location>
        <begin position="2123"/>
        <end position="2135"/>
    </location>
</feature>
<feature type="region of interest" description="Disordered" evidence="4">
    <location>
        <begin position="1666"/>
        <end position="1701"/>
    </location>
</feature>
<dbReference type="PROSITE" id="PS00211">
    <property type="entry name" value="ABC_TRANSPORTER_1"/>
    <property type="match status" value="2"/>
</dbReference>
<feature type="region of interest" description="Disordered" evidence="4">
    <location>
        <begin position="1321"/>
        <end position="1375"/>
    </location>
</feature>
<reference evidence="7 8" key="1">
    <citation type="submission" date="2021-05" db="EMBL/GenBank/DDBJ databases">
        <title>Genome Assembly of Synthetic Allotetraploid Brassica napus Reveals Homoeologous Exchanges between Subgenomes.</title>
        <authorList>
            <person name="Davis J.T."/>
        </authorList>
    </citation>
    <scope>NUCLEOTIDE SEQUENCE [LARGE SCALE GENOMIC DNA]</scope>
    <source>
        <strain evidence="8">cv. Da-Ae</strain>
        <tissue evidence="7">Seedling</tissue>
    </source>
</reference>
<dbReference type="InterPro" id="IPR032781">
    <property type="entry name" value="ABC_tran_Xtn"/>
</dbReference>